<dbReference type="Pfam" id="PF00685">
    <property type="entry name" value="Sulfotransfer_1"/>
    <property type="match status" value="1"/>
</dbReference>
<dbReference type="InterPro" id="IPR000863">
    <property type="entry name" value="Sulfotransferase_dom"/>
</dbReference>
<evidence type="ECO:0000313" key="5">
    <source>
        <dbReference type="Proteomes" id="UP001283361"/>
    </source>
</evidence>
<dbReference type="InterPro" id="IPR027417">
    <property type="entry name" value="P-loop_NTPase"/>
</dbReference>
<evidence type="ECO:0000313" key="4">
    <source>
        <dbReference type="EMBL" id="KAK3745219.1"/>
    </source>
</evidence>
<organism evidence="4 5">
    <name type="scientific">Elysia crispata</name>
    <name type="common">lettuce slug</name>
    <dbReference type="NCBI Taxonomy" id="231223"/>
    <lineage>
        <taxon>Eukaryota</taxon>
        <taxon>Metazoa</taxon>
        <taxon>Spiralia</taxon>
        <taxon>Lophotrochozoa</taxon>
        <taxon>Mollusca</taxon>
        <taxon>Gastropoda</taxon>
        <taxon>Heterobranchia</taxon>
        <taxon>Euthyneura</taxon>
        <taxon>Panpulmonata</taxon>
        <taxon>Sacoglossa</taxon>
        <taxon>Placobranchoidea</taxon>
        <taxon>Plakobranchidae</taxon>
        <taxon>Elysia</taxon>
    </lineage>
</organism>
<reference evidence="4" key="1">
    <citation type="journal article" date="2023" name="G3 (Bethesda)">
        <title>A reference genome for the long-term kleptoplast-retaining sea slug Elysia crispata morphotype clarki.</title>
        <authorList>
            <person name="Eastman K.E."/>
            <person name="Pendleton A.L."/>
            <person name="Shaikh M.A."/>
            <person name="Suttiyut T."/>
            <person name="Ogas R."/>
            <person name="Tomko P."/>
            <person name="Gavelis G."/>
            <person name="Widhalm J.R."/>
            <person name="Wisecaver J.H."/>
        </authorList>
    </citation>
    <scope>NUCLEOTIDE SEQUENCE</scope>
    <source>
        <strain evidence="4">ECLA1</strain>
    </source>
</reference>
<comment type="similarity">
    <text evidence="1">Belongs to the sulfotransferase 1 family.</text>
</comment>
<name>A0AAE0YIL6_9GAST</name>
<evidence type="ECO:0000256" key="2">
    <source>
        <dbReference type="ARBA" id="ARBA00022679"/>
    </source>
</evidence>
<dbReference type="AlphaFoldDB" id="A0AAE0YIL6"/>
<dbReference type="EMBL" id="JAWDGP010006235">
    <property type="protein sequence ID" value="KAK3745219.1"/>
    <property type="molecule type" value="Genomic_DNA"/>
</dbReference>
<comment type="caution">
    <text evidence="4">The sequence shown here is derived from an EMBL/GenBank/DDBJ whole genome shotgun (WGS) entry which is preliminary data.</text>
</comment>
<keyword evidence="2" id="KW-0808">Transferase</keyword>
<gene>
    <name evidence="4" type="ORF">RRG08_048323</name>
</gene>
<keyword evidence="5" id="KW-1185">Reference proteome</keyword>
<dbReference type="GO" id="GO:0008146">
    <property type="term" value="F:sulfotransferase activity"/>
    <property type="evidence" value="ECO:0007669"/>
    <property type="project" value="InterPro"/>
</dbReference>
<protein>
    <recommendedName>
        <fullName evidence="3">Sulfotransferase domain-containing protein</fullName>
    </recommendedName>
</protein>
<accession>A0AAE0YIL6</accession>
<dbReference type="Proteomes" id="UP001283361">
    <property type="component" value="Unassembled WGS sequence"/>
</dbReference>
<sequence length="252" mass="29527">MRQDDIFIAAYMKCGTHWVAEMLQMLLEGSIKYGKRVKESAMLELVDDLDALSHMPSPRVLNSHLYNVHLPREILEKQVKIIHLLRHPKDVAVSWYYHLKQMGPTEAFTFENYLKGYVQDFLSVSHQFNYLRQMSEFEKLHPDHPIMHVHYEDLKMDPVPIVQEMAKFIGVSASEAFCQEVVDACHFEKMVKMDQSRKLPDNIADKINKKAFYRKGIIGDWKNHFTVAQNEMFDDFIHTQETKGFGYTLKGE</sequence>
<evidence type="ECO:0000259" key="3">
    <source>
        <dbReference type="Pfam" id="PF00685"/>
    </source>
</evidence>
<evidence type="ECO:0000256" key="1">
    <source>
        <dbReference type="ARBA" id="ARBA00005771"/>
    </source>
</evidence>
<feature type="domain" description="Sulfotransferase" evidence="3">
    <location>
        <begin position="3"/>
        <end position="243"/>
    </location>
</feature>
<dbReference type="SUPFAM" id="SSF52540">
    <property type="entry name" value="P-loop containing nucleoside triphosphate hydrolases"/>
    <property type="match status" value="1"/>
</dbReference>
<dbReference type="Gene3D" id="3.40.50.300">
    <property type="entry name" value="P-loop containing nucleotide triphosphate hydrolases"/>
    <property type="match status" value="1"/>
</dbReference>
<dbReference type="PANTHER" id="PTHR11783">
    <property type="entry name" value="SULFOTRANSFERASE SULT"/>
    <property type="match status" value="1"/>
</dbReference>
<proteinExistence type="inferred from homology"/>